<dbReference type="PANTHER" id="PTHR34310:SF9">
    <property type="entry name" value="BLR5716 PROTEIN"/>
    <property type="match status" value="1"/>
</dbReference>
<dbReference type="OrthoDB" id="18996at2759"/>
<protein>
    <recommendedName>
        <fullName evidence="1">DUF427 domain-containing protein</fullName>
    </recommendedName>
</protein>
<feature type="domain" description="DUF427" evidence="1">
    <location>
        <begin position="150"/>
        <end position="242"/>
    </location>
</feature>
<comment type="caution">
    <text evidence="2">The sequence shown here is derived from an EMBL/GenBank/DDBJ whole genome shotgun (WGS) entry which is preliminary data.</text>
</comment>
<dbReference type="AlphaFoldDB" id="A0A7D8YTS6"/>
<evidence type="ECO:0000313" key="3">
    <source>
        <dbReference type="Proteomes" id="UP000481288"/>
    </source>
</evidence>
<dbReference type="Proteomes" id="UP000481288">
    <property type="component" value="Unassembled WGS sequence"/>
</dbReference>
<proteinExistence type="predicted"/>
<gene>
    <name evidence="2" type="ORF">LCER1_G002796</name>
</gene>
<dbReference type="Pfam" id="PF04248">
    <property type="entry name" value="NTP_transf_9"/>
    <property type="match status" value="1"/>
</dbReference>
<sequence length="255" mass="28304">MSGNIHTVSSSPSSLPLPVPVPLISNFGSYLPTFLLIERQNSQIIANPYFYIPLAAFPPNTLTKTTPTPAPNKPYWLATLHAGPSSTSRVLAFSSPSSPSSDPEPSPLQNLVRIEVSALSAWFVEDEKLLGPHPKDPYKRIECVASSREVRVEVGGREVARSKQNVFLYETMLRARYYVSAVGVEYEFLRASGTESFCPYKGMANYYDLVVDGEVIKDAVWYYKYPTAESAAVAGRLCFYNEKVDVFIDGVKEEK</sequence>
<dbReference type="InterPro" id="IPR007361">
    <property type="entry name" value="DUF427"/>
</dbReference>
<dbReference type="Gene3D" id="2.170.150.40">
    <property type="entry name" value="Domain of unknown function (DUF427)"/>
    <property type="match status" value="1"/>
</dbReference>
<dbReference type="PANTHER" id="PTHR34310">
    <property type="entry name" value="DUF427 DOMAIN PROTEIN (AFU_ORTHOLOGUE AFUA_3G02220)"/>
    <property type="match status" value="1"/>
</dbReference>
<organism evidence="2 3">
    <name type="scientific">Lachnellula cervina</name>
    <dbReference type="NCBI Taxonomy" id="1316786"/>
    <lineage>
        <taxon>Eukaryota</taxon>
        <taxon>Fungi</taxon>
        <taxon>Dikarya</taxon>
        <taxon>Ascomycota</taxon>
        <taxon>Pezizomycotina</taxon>
        <taxon>Leotiomycetes</taxon>
        <taxon>Helotiales</taxon>
        <taxon>Lachnaceae</taxon>
        <taxon>Lachnellula</taxon>
    </lineage>
</organism>
<keyword evidence="3" id="KW-1185">Reference proteome</keyword>
<name>A0A7D8YTS6_9HELO</name>
<reference evidence="2 3" key="1">
    <citation type="submission" date="2018-05" db="EMBL/GenBank/DDBJ databases">
        <title>Whole genome sequencing for identification of molecular markers to develop diagnostic detection tools for the regulated plant pathogen Lachnellula willkommii.</title>
        <authorList>
            <person name="Giroux E."/>
            <person name="Bilodeau G."/>
        </authorList>
    </citation>
    <scope>NUCLEOTIDE SEQUENCE [LARGE SCALE GENOMIC DNA]</scope>
    <source>
        <strain evidence="2 3">CBS 625.97</strain>
    </source>
</reference>
<evidence type="ECO:0000313" key="2">
    <source>
        <dbReference type="EMBL" id="TVY58092.1"/>
    </source>
</evidence>
<dbReference type="EMBL" id="QGMG01000058">
    <property type="protein sequence ID" value="TVY58092.1"/>
    <property type="molecule type" value="Genomic_DNA"/>
</dbReference>
<accession>A0A7D8YTS6</accession>
<evidence type="ECO:0000259" key="1">
    <source>
        <dbReference type="Pfam" id="PF04248"/>
    </source>
</evidence>
<dbReference type="InterPro" id="IPR038694">
    <property type="entry name" value="DUF427_sf"/>
</dbReference>